<dbReference type="PANTHER" id="PTHR31126">
    <property type="entry name" value="TYROSINE-PROTEIN PHOSPHATASE"/>
    <property type="match status" value="1"/>
</dbReference>
<keyword evidence="3" id="KW-0963">Cytoplasm</keyword>
<evidence type="ECO:0000256" key="7">
    <source>
        <dbReference type="ARBA" id="ARBA00047562"/>
    </source>
</evidence>
<protein>
    <recommendedName>
        <fullName evidence="2">diphosphoinositol-polyphosphate diphosphatase</fullName>
        <ecNumber evidence="2">3.6.1.52</ecNumber>
    </recommendedName>
</protein>
<evidence type="ECO:0000259" key="11">
    <source>
        <dbReference type="PROSITE" id="PS50056"/>
    </source>
</evidence>
<dbReference type="PROSITE" id="PS50056">
    <property type="entry name" value="TYR_PHOSPHATASE_2"/>
    <property type="match status" value="1"/>
</dbReference>
<dbReference type="EMBL" id="NDIQ01000001">
    <property type="protein sequence ID" value="PRT53148.1"/>
    <property type="molecule type" value="Genomic_DNA"/>
</dbReference>
<comment type="catalytic activity">
    <reaction evidence="9">
        <text>6-diphospho-1D-myo-inositol pentakisphosphate + H2O = 1D-myo-inositol hexakisphosphate + phosphate + H(+)</text>
        <dbReference type="Rhea" id="RHEA:79703"/>
        <dbReference type="ChEBI" id="CHEBI:15377"/>
        <dbReference type="ChEBI" id="CHEBI:15378"/>
        <dbReference type="ChEBI" id="CHEBI:43474"/>
        <dbReference type="ChEBI" id="CHEBI:58130"/>
        <dbReference type="ChEBI" id="CHEBI:230534"/>
        <dbReference type="EC" id="3.6.1.52"/>
    </reaction>
    <physiologicalReaction direction="left-to-right" evidence="9">
        <dbReference type="Rhea" id="RHEA:79704"/>
    </physiologicalReaction>
</comment>
<dbReference type="AlphaFoldDB" id="A0A2T0FDR0"/>
<dbReference type="EC" id="3.6.1.52" evidence="2"/>
<dbReference type="RefSeq" id="XP_024663094.1">
    <property type="nucleotide sequence ID" value="XM_024807326.1"/>
</dbReference>
<dbReference type="FunFam" id="3.90.190.10:FF:000035">
    <property type="entry name" value="Tyrosine phosphatase, putative"/>
    <property type="match status" value="1"/>
</dbReference>
<evidence type="ECO:0000313" key="13">
    <source>
        <dbReference type="Proteomes" id="UP000238350"/>
    </source>
</evidence>
<comment type="catalytic activity">
    <reaction evidence="8">
        <text>1,5-bis(diphospho)-1D-myo-inositol 2,3,4,6-tetrakisphosphate + H2O = 1-diphospho-1D-myo-inositol 2,3,4,5,6-pentakisphosphate + phosphate + 2 H(+)</text>
        <dbReference type="Rhea" id="RHEA:79699"/>
        <dbReference type="ChEBI" id="CHEBI:15377"/>
        <dbReference type="ChEBI" id="CHEBI:15378"/>
        <dbReference type="ChEBI" id="CHEBI:43474"/>
        <dbReference type="ChEBI" id="CHEBI:74946"/>
        <dbReference type="ChEBI" id="CHEBI:77983"/>
        <dbReference type="EC" id="3.6.1.52"/>
    </reaction>
    <physiologicalReaction direction="left-to-right" evidence="8">
        <dbReference type="Rhea" id="RHEA:79700"/>
    </physiologicalReaction>
</comment>
<name>A0A2T0FDR0_9ASCO</name>
<evidence type="ECO:0000256" key="9">
    <source>
        <dbReference type="ARBA" id="ARBA00048424"/>
    </source>
</evidence>
<dbReference type="PROSITE" id="PS50054">
    <property type="entry name" value="TYR_PHOSPHATASE_DUAL"/>
    <property type="match status" value="1"/>
</dbReference>
<evidence type="ECO:0000256" key="4">
    <source>
        <dbReference type="ARBA" id="ARBA00022801"/>
    </source>
</evidence>
<comment type="subcellular location">
    <subcellularLocation>
        <location evidence="1">Cytoplasm</location>
    </subcellularLocation>
</comment>
<dbReference type="GO" id="GO:0016791">
    <property type="term" value="F:phosphatase activity"/>
    <property type="evidence" value="ECO:0007669"/>
    <property type="project" value="InterPro"/>
</dbReference>
<feature type="domain" description="Tyrosine specific protein phosphatases" evidence="11">
    <location>
        <begin position="70"/>
        <end position="143"/>
    </location>
</feature>
<dbReference type="PROSITE" id="PS00383">
    <property type="entry name" value="TYR_PHOSPHATASE_1"/>
    <property type="match status" value="1"/>
</dbReference>
<reference evidence="12 13" key="1">
    <citation type="submission" date="2017-04" db="EMBL/GenBank/DDBJ databases">
        <title>Genome sequencing of [Candida] sorbophila.</title>
        <authorList>
            <person name="Ahn J.O."/>
        </authorList>
    </citation>
    <scope>NUCLEOTIDE SEQUENCE [LARGE SCALE GENOMIC DNA]</scope>
    <source>
        <strain evidence="12 13">DS02</strain>
    </source>
</reference>
<feature type="domain" description="Tyrosine-protein phosphatase" evidence="10">
    <location>
        <begin position="7"/>
        <end position="155"/>
    </location>
</feature>
<dbReference type="InterPro" id="IPR000387">
    <property type="entry name" value="Tyr_Pase_dom"/>
</dbReference>
<dbReference type="SUPFAM" id="SSF52799">
    <property type="entry name" value="(Phosphotyrosine protein) phosphatases II"/>
    <property type="match status" value="1"/>
</dbReference>
<dbReference type="Pfam" id="PF03162">
    <property type="entry name" value="Y_phosphatase2"/>
    <property type="match status" value="1"/>
</dbReference>
<dbReference type="PANTHER" id="PTHR31126:SF48">
    <property type="entry name" value="INOSITOL PHOSPHATASE SIW14"/>
    <property type="match status" value="1"/>
</dbReference>
<dbReference type="GeneID" id="36514517"/>
<dbReference type="OrthoDB" id="6375174at2759"/>
<comment type="similarity">
    <text evidence="5">Belongs to the protein-tyrosine phosphatase family. Atypical dual-specificity phosphatase Siw14-like subfamily.</text>
</comment>
<dbReference type="InterPro" id="IPR020422">
    <property type="entry name" value="TYR_PHOSPHATASE_DUAL_dom"/>
</dbReference>
<dbReference type="Gene3D" id="3.90.190.10">
    <property type="entry name" value="Protein tyrosine phosphatase superfamily"/>
    <property type="match status" value="1"/>
</dbReference>
<evidence type="ECO:0000256" key="1">
    <source>
        <dbReference type="ARBA" id="ARBA00004496"/>
    </source>
</evidence>
<evidence type="ECO:0000256" key="8">
    <source>
        <dbReference type="ARBA" id="ARBA00047927"/>
    </source>
</evidence>
<dbReference type="InterPro" id="IPR016130">
    <property type="entry name" value="Tyr_Pase_AS"/>
</dbReference>
<dbReference type="InterPro" id="IPR020428">
    <property type="entry name" value="PFA-DSPs"/>
</dbReference>
<evidence type="ECO:0000256" key="5">
    <source>
        <dbReference type="ARBA" id="ARBA00044949"/>
    </source>
</evidence>
<dbReference type="GO" id="GO:0005737">
    <property type="term" value="C:cytoplasm"/>
    <property type="evidence" value="ECO:0007669"/>
    <property type="project" value="UniProtKB-SubCell"/>
</dbReference>
<evidence type="ECO:0000313" key="12">
    <source>
        <dbReference type="EMBL" id="PRT53148.1"/>
    </source>
</evidence>
<sequence length="170" mass="19807">MVECPPNFGMATSKIYRSSFPRPEHFEFLRTLGLKSILVLIPEPYPAENLAFCEENGIELFHVPLSGNKEPFVHMDPDVIAEALRIASDPPNWPILIHCNQGKHRTGCVVGCFRRMQRWSLSLIFEEYRRYSYPKIRPLDQLMIERFDPALVRGELLKTDFDEWVEALWA</sequence>
<dbReference type="Proteomes" id="UP000238350">
    <property type="component" value="Unassembled WGS sequence"/>
</dbReference>
<organism evidence="12 13">
    <name type="scientific">Wickerhamiella sorbophila</name>
    <dbReference type="NCBI Taxonomy" id="45607"/>
    <lineage>
        <taxon>Eukaryota</taxon>
        <taxon>Fungi</taxon>
        <taxon>Dikarya</taxon>
        <taxon>Ascomycota</taxon>
        <taxon>Saccharomycotina</taxon>
        <taxon>Dipodascomycetes</taxon>
        <taxon>Dipodascales</taxon>
        <taxon>Trichomonascaceae</taxon>
        <taxon>Wickerhamiella</taxon>
    </lineage>
</organism>
<gene>
    <name evidence="12" type="ORF">B9G98_00768</name>
</gene>
<keyword evidence="4" id="KW-0378">Hydrolase</keyword>
<accession>A0A2T0FDR0</accession>
<evidence type="ECO:0000256" key="3">
    <source>
        <dbReference type="ARBA" id="ARBA00022490"/>
    </source>
</evidence>
<evidence type="ECO:0000256" key="2">
    <source>
        <dbReference type="ARBA" id="ARBA00012527"/>
    </source>
</evidence>
<evidence type="ECO:0000256" key="6">
    <source>
        <dbReference type="ARBA" id="ARBA00047342"/>
    </source>
</evidence>
<comment type="catalytic activity">
    <reaction evidence="7">
        <text>3,5-bis(diphospho)-1D-myo-inositol 1,2,4,6-tetrakisphosphate + H2O = 3-diphospho-1D-myo-inositol 1,2,4,5,6-pentakisphosphate + phosphate + 2 H(+)</text>
        <dbReference type="Rhea" id="RHEA:56312"/>
        <dbReference type="ChEBI" id="CHEBI:15377"/>
        <dbReference type="ChEBI" id="CHEBI:15378"/>
        <dbReference type="ChEBI" id="CHEBI:43474"/>
        <dbReference type="ChEBI" id="CHEBI:140372"/>
        <dbReference type="ChEBI" id="CHEBI:140374"/>
        <dbReference type="EC" id="3.6.1.52"/>
    </reaction>
    <physiologicalReaction direction="left-to-right" evidence="7">
        <dbReference type="Rhea" id="RHEA:56313"/>
    </physiologicalReaction>
</comment>
<proteinExistence type="inferred from homology"/>
<comment type="catalytic activity">
    <reaction evidence="6">
        <text>5-diphospho-1D-myo-inositol 1,2,3,4,6-pentakisphosphate + H2O = 1D-myo-inositol hexakisphosphate + phosphate + H(+)</text>
        <dbReference type="Rhea" id="RHEA:22384"/>
        <dbReference type="ChEBI" id="CHEBI:15377"/>
        <dbReference type="ChEBI" id="CHEBI:15378"/>
        <dbReference type="ChEBI" id="CHEBI:43474"/>
        <dbReference type="ChEBI" id="CHEBI:58130"/>
        <dbReference type="ChEBI" id="CHEBI:58628"/>
        <dbReference type="EC" id="3.6.1.52"/>
    </reaction>
    <physiologicalReaction direction="left-to-right" evidence="6">
        <dbReference type="Rhea" id="RHEA:22385"/>
    </physiologicalReaction>
</comment>
<dbReference type="PRINTS" id="PR01911">
    <property type="entry name" value="PFDSPHPHTASE"/>
</dbReference>
<dbReference type="GO" id="GO:0052840">
    <property type="term" value="F:inositol diphosphate tetrakisphosphate diphosphatase activity"/>
    <property type="evidence" value="ECO:0007669"/>
    <property type="project" value="TreeGrafter"/>
</dbReference>
<comment type="caution">
    <text evidence="12">The sequence shown here is derived from an EMBL/GenBank/DDBJ whole genome shotgun (WGS) entry which is preliminary data.</text>
</comment>
<evidence type="ECO:0000259" key="10">
    <source>
        <dbReference type="PROSITE" id="PS50054"/>
    </source>
</evidence>
<keyword evidence="13" id="KW-1185">Reference proteome</keyword>
<dbReference type="InterPro" id="IPR029021">
    <property type="entry name" value="Prot-tyrosine_phosphatase-like"/>
</dbReference>
<dbReference type="InterPro" id="IPR004861">
    <property type="entry name" value="Siw14-like"/>
</dbReference>
<dbReference type="STRING" id="45607.A0A2T0FDR0"/>